<feature type="compositionally biased region" description="Basic residues" evidence="1">
    <location>
        <begin position="1"/>
        <end position="10"/>
    </location>
</feature>
<accession>A0A8S3F201</accession>
<organism evidence="2 3">
    <name type="scientific">Rotaria magnacalcarata</name>
    <dbReference type="NCBI Taxonomy" id="392030"/>
    <lineage>
        <taxon>Eukaryota</taxon>
        <taxon>Metazoa</taxon>
        <taxon>Spiralia</taxon>
        <taxon>Gnathifera</taxon>
        <taxon>Rotifera</taxon>
        <taxon>Eurotatoria</taxon>
        <taxon>Bdelloidea</taxon>
        <taxon>Philodinida</taxon>
        <taxon>Philodinidae</taxon>
        <taxon>Rotaria</taxon>
    </lineage>
</organism>
<dbReference type="Proteomes" id="UP000681967">
    <property type="component" value="Unassembled WGS sequence"/>
</dbReference>
<name>A0A8S3F201_9BILA</name>
<evidence type="ECO:0000256" key="1">
    <source>
        <dbReference type="SAM" id="MobiDB-lite"/>
    </source>
</evidence>
<protein>
    <submittedName>
        <fullName evidence="2">Uncharacterized protein</fullName>
    </submittedName>
</protein>
<proteinExistence type="predicted"/>
<evidence type="ECO:0000313" key="2">
    <source>
        <dbReference type="EMBL" id="CAF5094390.1"/>
    </source>
</evidence>
<evidence type="ECO:0000313" key="3">
    <source>
        <dbReference type="Proteomes" id="UP000681967"/>
    </source>
</evidence>
<sequence length="83" mass="9164">MASSSRRHPPLRPSSSTNRTARDIDKRVNTPGLSSDINDEEFGIASGKPVPRSYLLKLIKRSHMNGILNLASRGLTEGERSVY</sequence>
<gene>
    <name evidence="2" type="ORF">BYL167_LOCUS63569</name>
</gene>
<comment type="caution">
    <text evidence="2">The sequence shown here is derived from an EMBL/GenBank/DDBJ whole genome shotgun (WGS) entry which is preliminary data.</text>
</comment>
<dbReference type="EMBL" id="CAJOBH010236880">
    <property type="protein sequence ID" value="CAF5094390.1"/>
    <property type="molecule type" value="Genomic_DNA"/>
</dbReference>
<reference evidence="2" key="1">
    <citation type="submission" date="2021-02" db="EMBL/GenBank/DDBJ databases">
        <authorList>
            <person name="Nowell W R."/>
        </authorList>
    </citation>
    <scope>NUCLEOTIDE SEQUENCE</scope>
</reference>
<dbReference type="AlphaFoldDB" id="A0A8S3F201"/>
<feature type="region of interest" description="Disordered" evidence="1">
    <location>
        <begin position="1"/>
        <end position="44"/>
    </location>
</feature>